<keyword evidence="2" id="KW-1185">Reference proteome</keyword>
<dbReference type="Proteomes" id="UP001138961">
    <property type="component" value="Unassembled WGS sequence"/>
</dbReference>
<evidence type="ECO:0000313" key="2">
    <source>
        <dbReference type="Proteomes" id="UP001138961"/>
    </source>
</evidence>
<reference evidence="1" key="1">
    <citation type="submission" date="2021-10" db="EMBL/GenBank/DDBJ databases">
        <title>Loktanella gaetbuli sp. nov., isolated from a tidal flat.</title>
        <authorList>
            <person name="Park S."/>
            <person name="Yoon J.-H."/>
        </authorList>
    </citation>
    <scope>NUCLEOTIDE SEQUENCE</scope>
    <source>
        <strain evidence="1">TSTF-M6</strain>
    </source>
</reference>
<name>A0ABS8BPQ2_9RHOB</name>
<organism evidence="1 2">
    <name type="scientific">Loktanella gaetbuli</name>
    <dbReference type="NCBI Taxonomy" id="2881335"/>
    <lineage>
        <taxon>Bacteria</taxon>
        <taxon>Pseudomonadati</taxon>
        <taxon>Pseudomonadota</taxon>
        <taxon>Alphaproteobacteria</taxon>
        <taxon>Rhodobacterales</taxon>
        <taxon>Roseobacteraceae</taxon>
        <taxon>Loktanella</taxon>
    </lineage>
</organism>
<accession>A0ABS8BPQ2</accession>
<proteinExistence type="predicted"/>
<sequence length="76" mass="8887">MTEMTRITAPDAWIDQVFAAKSVRTGGVIRRRIDWVDREIGRARFEEEVRKRGFHLIETGWHLVIICHPGAVRLLF</sequence>
<keyword evidence="1" id="KW-0413">Isomerase</keyword>
<dbReference type="GO" id="GO:0016853">
    <property type="term" value="F:isomerase activity"/>
    <property type="evidence" value="ECO:0007669"/>
    <property type="project" value="UniProtKB-KW"/>
</dbReference>
<dbReference type="RefSeq" id="WP_090159189.1">
    <property type="nucleotide sequence ID" value="NZ_JAJATZ010000001.1"/>
</dbReference>
<gene>
    <name evidence="1" type="ORF">LGQ03_00465</name>
</gene>
<dbReference type="EMBL" id="JAJATZ010000001">
    <property type="protein sequence ID" value="MCB5197703.1"/>
    <property type="molecule type" value="Genomic_DNA"/>
</dbReference>
<comment type="caution">
    <text evidence="1">The sequence shown here is derived from an EMBL/GenBank/DDBJ whole genome shotgun (WGS) entry which is preliminary data.</text>
</comment>
<evidence type="ECO:0000313" key="1">
    <source>
        <dbReference type="EMBL" id="MCB5197703.1"/>
    </source>
</evidence>
<protein>
    <submittedName>
        <fullName evidence="1">N-(5'-phosphoribosyl)anthranilate isomerase</fullName>
    </submittedName>
</protein>